<comment type="caution">
    <text evidence="1">The sequence shown here is derived from an EMBL/GenBank/DDBJ whole genome shotgun (WGS) entry which is preliminary data.</text>
</comment>
<reference evidence="1" key="2">
    <citation type="journal article" date="2015" name="Genome Announc.">
        <title>Draft Genome Sequence of Filamentous Marine Cyanobacterium Lyngbya confervoides Strain BDU141951.</title>
        <authorList>
            <person name="Chandrababunaidu M.M."/>
            <person name="Sen D."/>
            <person name="Tripathy S."/>
        </authorList>
    </citation>
    <scope>NUCLEOTIDE SEQUENCE</scope>
    <source>
        <strain evidence="1">BDU141951</strain>
    </source>
</reference>
<proteinExistence type="predicted"/>
<protein>
    <submittedName>
        <fullName evidence="1">NYN domain-containing protein</fullName>
    </submittedName>
</protein>
<accession>A0A0C1V352</accession>
<dbReference type="PANTHER" id="PTHR34547">
    <property type="entry name" value="YACP-LIKE NYN DOMAIN PROTEIN"/>
    <property type="match status" value="1"/>
</dbReference>
<dbReference type="CDD" id="cd10912">
    <property type="entry name" value="PIN_YacP-like"/>
    <property type="match status" value="1"/>
</dbReference>
<sequence>MKPSVPQPLLLVDGYNIIGAWPRLSRLRDRETLAIARDQLVEELTNYSAYQGFRTRIVFDAYEQRQPSWQEPVTQDVLIHYTDYGQTADSCIEKWCAKLQKDVQYFNLRLIVATSDQAHRHTVTGYGAEWMSAQRLAQDLRATVQQGRKNHRGRAGKTSQRFNTALKPAVHDRLRALRNQLEQRPNIGS</sequence>
<reference evidence="1" key="3">
    <citation type="submission" date="2020-02" db="EMBL/GenBank/DDBJ databases">
        <authorList>
            <person name="Sarangi A.N."/>
            <person name="Ghosh S."/>
            <person name="Mukherjee M."/>
            <person name="Tripathy S."/>
        </authorList>
    </citation>
    <scope>NUCLEOTIDE SEQUENCE</scope>
    <source>
        <strain evidence="1">BDU141951</strain>
    </source>
</reference>
<gene>
    <name evidence="1" type="ORF">QQ91_003715</name>
</gene>
<dbReference type="AlphaFoldDB" id="A0A0C1V352"/>
<reference evidence="1" key="1">
    <citation type="submission" date="2014-11" db="EMBL/GenBank/DDBJ databases">
        <authorList>
            <person name="Malar M.C."/>
            <person name="Sen D."/>
            <person name="Tripathy S."/>
        </authorList>
    </citation>
    <scope>NUCLEOTIDE SEQUENCE</scope>
    <source>
        <strain evidence="1">BDU141951</strain>
    </source>
</reference>
<dbReference type="Pfam" id="PF05991">
    <property type="entry name" value="NYN_YacP"/>
    <property type="match status" value="1"/>
</dbReference>
<dbReference type="PANTHER" id="PTHR34547:SF1">
    <property type="entry name" value="YACP-LIKE NYN DOMAIN PROTEIN"/>
    <property type="match status" value="1"/>
</dbReference>
<dbReference type="EMBL" id="JTHE02000003">
    <property type="protein sequence ID" value="NEV66220.1"/>
    <property type="molecule type" value="Genomic_DNA"/>
</dbReference>
<dbReference type="InterPro" id="IPR010298">
    <property type="entry name" value="YacP-like"/>
</dbReference>
<organism evidence="1">
    <name type="scientific">Lyngbya confervoides BDU141951</name>
    <dbReference type="NCBI Taxonomy" id="1574623"/>
    <lineage>
        <taxon>Bacteria</taxon>
        <taxon>Bacillati</taxon>
        <taxon>Cyanobacteriota</taxon>
        <taxon>Cyanophyceae</taxon>
        <taxon>Oscillatoriophycideae</taxon>
        <taxon>Oscillatoriales</taxon>
        <taxon>Microcoleaceae</taxon>
        <taxon>Lyngbya</taxon>
    </lineage>
</organism>
<evidence type="ECO:0000313" key="1">
    <source>
        <dbReference type="EMBL" id="NEV66220.1"/>
    </source>
</evidence>
<name>A0A0C1V352_9CYAN</name>